<evidence type="ECO:0000313" key="3">
    <source>
        <dbReference type="Proteomes" id="UP000078237"/>
    </source>
</evidence>
<sequence length="220" mass="25529">MASRGSPRRQLLHKKLDSFCDRVGPRDVDALERFLDTAPERQAPTSILPMDELEERLALVNWLEKIWYNKFTDLTKKPDKTEYKPFNNLQIAALMVMNIDDLRDYARLAEDSIITGLCNIPYLAKIFLARKPSEDDTQFSKFFRPPSLEIYSKDDQSSQSDEVVKNGKAERNKNQSKKRLVLDGNRCIILGTADPEVCYIIPYSANCKEDERLNFYHKLF</sequence>
<gene>
    <name evidence="2" type="ORF">MMYC01_210635</name>
</gene>
<reference evidence="2 3" key="1">
    <citation type="journal article" date="2016" name="Genome Announc.">
        <title>Genome Sequence of Madurella mycetomatis mm55, Isolated from a Human Mycetoma Case in Sudan.</title>
        <authorList>
            <person name="Smit S."/>
            <person name="Derks M.F."/>
            <person name="Bervoets S."/>
            <person name="Fahal A."/>
            <person name="van Leeuwen W."/>
            <person name="van Belkum A."/>
            <person name="van de Sande W.W."/>
        </authorList>
    </citation>
    <scope>NUCLEOTIDE SEQUENCE [LARGE SCALE GENOMIC DNA]</scope>
    <source>
        <strain evidence="3">mm55</strain>
    </source>
</reference>
<name>A0A175VRD5_9PEZI</name>
<proteinExistence type="predicted"/>
<organism evidence="2 3">
    <name type="scientific">Madurella mycetomatis</name>
    <dbReference type="NCBI Taxonomy" id="100816"/>
    <lineage>
        <taxon>Eukaryota</taxon>
        <taxon>Fungi</taxon>
        <taxon>Dikarya</taxon>
        <taxon>Ascomycota</taxon>
        <taxon>Pezizomycotina</taxon>
        <taxon>Sordariomycetes</taxon>
        <taxon>Sordariomycetidae</taxon>
        <taxon>Sordariales</taxon>
        <taxon>Sordariales incertae sedis</taxon>
        <taxon>Madurella</taxon>
    </lineage>
</organism>
<feature type="non-terminal residue" evidence="2">
    <location>
        <position position="220"/>
    </location>
</feature>
<accession>A0A175VRD5</accession>
<dbReference type="EMBL" id="LCTW02000495">
    <property type="protein sequence ID" value="KXX73314.1"/>
    <property type="molecule type" value="Genomic_DNA"/>
</dbReference>
<evidence type="ECO:0000313" key="2">
    <source>
        <dbReference type="EMBL" id="KXX73314.1"/>
    </source>
</evidence>
<dbReference type="VEuPathDB" id="FungiDB:MMYC01_210635"/>
<dbReference type="AlphaFoldDB" id="A0A175VRD5"/>
<evidence type="ECO:0000256" key="1">
    <source>
        <dbReference type="SAM" id="MobiDB-lite"/>
    </source>
</evidence>
<comment type="caution">
    <text evidence="2">The sequence shown here is derived from an EMBL/GenBank/DDBJ whole genome shotgun (WGS) entry which is preliminary data.</text>
</comment>
<dbReference type="Proteomes" id="UP000078237">
    <property type="component" value="Unassembled WGS sequence"/>
</dbReference>
<dbReference type="OrthoDB" id="4604435at2759"/>
<feature type="region of interest" description="Disordered" evidence="1">
    <location>
        <begin position="153"/>
        <end position="175"/>
    </location>
</feature>
<keyword evidence="3" id="KW-1185">Reference proteome</keyword>
<feature type="compositionally biased region" description="Basic and acidic residues" evidence="1">
    <location>
        <begin position="153"/>
        <end position="173"/>
    </location>
</feature>
<protein>
    <submittedName>
        <fullName evidence="2">Uncharacterized protein</fullName>
    </submittedName>
</protein>